<dbReference type="PANTHER" id="PTHR34071">
    <property type="entry name" value="5-NITROIMIDAZOLE ANTIBIOTICS RESISTANCE PROTEIN, NIMA-FAMILY-RELATED PROTEIN-RELATED"/>
    <property type="match status" value="1"/>
</dbReference>
<dbReference type="InterPro" id="IPR024747">
    <property type="entry name" value="Pyridox_Oxase-rel"/>
</dbReference>
<dbReference type="InterPro" id="IPR012349">
    <property type="entry name" value="Split_barrel_FMN-bd"/>
</dbReference>
<evidence type="ECO:0000313" key="2">
    <source>
        <dbReference type="Proteomes" id="UP000824024"/>
    </source>
</evidence>
<name>A0A9D2D1I5_9FIRM</name>
<sequence>MFREMRRKRQQMSQAETIEILEKGSFGVLSVYGDDDYPYGVPISYVYDDGKIYLHCAKTGHKIDGILKNPKVSFCVTAQDLVVPEEYTSYFKSVIAFGHGRILEKDTEIREAVEKLALKYYPDDSEEHREAMIEKEYPLLCMIQITIDHVTGKKAIELVRAEQKNQQ</sequence>
<dbReference type="AlphaFoldDB" id="A0A9D2D1I5"/>
<dbReference type="Proteomes" id="UP000824024">
    <property type="component" value="Unassembled WGS sequence"/>
</dbReference>
<reference evidence="1" key="2">
    <citation type="submission" date="2021-04" db="EMBL/GenBank/DDBJ databases">
        <authorList>
            <person name="Gilroy R."/>
        </authorList>
    </citation>
    <scope>NUCLEOTIDE SEQUENCE</scope>
    <source>
        <strain evidence="1">CHK192-9172</strain>
    </source>
</reference>
<dbReference type="Gene3D" id="2.30.110.10">
    <property type="entry name" value="Electron Transport, Fmn-binding Protein, Chain A"/>
    <property type="match status" value="1"/>
</dbReference>
<comment type="caution">
    <text evidence="1">The sequence shown here is derived from an EMBL/GenBank/DDBJ whole genome shotgun (WGS) entry which is preliminary data.</text>
</comment>
<protein>
    <submittedName>
        <fullName evidence="1">Pyridoxamine 5'-phosphate oxidase family protein</fullName>
    </submittedName>
</protein>
<gene>
    <name evidence="1" type="ORF">IAA08_02700</name>
</gene>
<dbReference type="Pfam" id="PF12900">
    <property type="entry name" value="Pyridox_ox_2"/>
    <property type="match status" value="1"/>
</dbReference>
<accession>A0A9D2D1I5</accession>
<organism evidence="1 2">
    <name type="scientific">Candidatus Eubacterium avistercoris</name>
    <dbReference type="NCBI Taxonomy" id="2838567"/>
    <lineage>
        <taxon>Bacteria</taxon>
        <taxon>Bacillati</taxon>
        <taxon>Bacillota</taxon>
        <taxon>Clostridia</taxon>
        <taxon>Eubacteriales</taxon>
        <taxon>Eubacteriaceae</taxon>
        <taxon>Eubacterium</taxon>
    </lineage>
</organism>
<proteinExistence type="predicted"/>
<dbReference type="EMBL" id="DXCH01000073">
    <property type="protein sequence ID" value="HIZ06829.1"/>
    <property type="molecule type" value="Genomic_DNA"/>
</dbReference>
<dbReference type="PANTHER" id="PTHR34071:SF2">
    <property type="entry name" value="FLAVIN-NUCLEOTIDE-BINDING PROTEIN"/>
    <property type="match status" value="1"/>
</dbReference>
<evidence type="ECO:0000313" key="1">
    <source>
        <dbReference type="EMBL" id="HIZ06829.1"/>
    </source>
</evidence>
<reference evidence="1" key="1">
    <citation type="journal article" date="2021" name="PeerJ">
        <title>Extensive microbial diversity within the chicken gut microbiome revealed by metagenomics and culture.</title>
        <authorList>
            <person name="Gilroy R."/>
            <person name="Ravi A."/>
            <person name="Getino M."/>
            <person name="Pursley I."/>
            <person name="Horton D.L."/>
            <person name="Alikhan N.F."/>
            <person name="Baker D."/>
            <person name="Gharbi K."/>
            <person name="Hall N."/>
            <person name="Watson M."/>
            <person name="Adriaenssens E.M."/>
            <person name="Foster-Nyarko E."/>
            <person name="Jarju S."/>
            <person name="Secka A."/>
            <person name="Antonio M."/>
            <person name="Oren A."/>
            <person name="Chaudhuri R.R."/>
            <person name="La Ragione R."/>
            <person name="Hildebrand F."/>
            <person name="Pallen M.J."/>
        </authorList>
    </citation>
    <scope>NUCLEOTIDE SEQUENCE</scope>
    <source>
        <strain evidence="1">CHK192-9172</strain>
    </source>
</reference>
<dbReference type="SUPFAM" id="SSF50475">
    <property type="entry name" value="FMN-binding split barrel"/>
    <property type="match status" value="1"/>
</dbReference>